<reference evidence="2" key="1">
    <citation type="submission" date="2017-01" db="EMBL/GenBank/DDBJ databases">
        <authorList>
            <person name="Varghese N."/>
            <person name="Submissions S."/>
        </authorList>
    </citation>
    <scope>NUCLEOTIDE SEQUENCE [LARGE SCALE GENOMIC DNA]</scope>
    <source>
        <strain evidence="2">DSM 29591</strain>
    </source>
</reference>
<protein>
    <submittedName>
        <fullName evidence="1">Uncharacterized protein</fullName>
    </submittedName>
</protein>
<name>A0A1R3XC23_9RHOB</name>
<keyword evidence="2" id="KW-1185">Reference proteome</keyword>
<dbReference type="AlphaFoldDB" id="A0A1R3XC23"/>
<evidence type="ECO:0000313" key="2">
    <source>
        <dbReference type="Proteomes" id="UP000186997"/>
    </source>
</evidence>
<evidence type="ECO:0000313" key="1">
    <source>
        <dbReference type="EMBL" id="SIT88704.1"/>
    </source>
</evidence>
<dbReference type="EMBL" id="FTPR01000002">
    <property type="protein sequence ID" value="SIT88704.1"/>
    <property type="molecule type" value="Genomic_DNA"/>
</dbReference>
<dbReference type="RefSeq" id="WP_076660511.1">
    <property type="nucleotide sequence ID" value="NZ_FTPR01000002.1"/>
</dbReference>
<proteinExistence type="predicted"/>
<gene>
    <name evidence="1" type="ORF">SAMN05421665_2780</name>
</gene>
<accession>A0A1R3XC23</accession>
<dbReference type="OrthoDB" id="7868295at2"/>
<dbReference type="Proteomes" id="UP000186997">
    <property type="component" value="Unassembled WGS sequence"/>
</dbReference>
<sequence length="61" mass="7238">MKKHVLDRPNTVTPARMVRAIAIERHEGPHKATLDLQRRKRQRTLDSRTSFFVRFARGMRP</sequence>
<organism evidence="1 2">
    <name type="scientific">Yoonia rosea</name>
    <dbReference type="NCBI Taxonomy" id="287098"/>
    <lineage>
        <taxon>Bacteria</taxon>
        <taxon>Pseudomonadati</taxon>
        <taxon>Pseudomonadota</taxon>
        <taxon>Alphaproteobacteria</taxon>
        <taxon>Rhodobacterales</taxon>
        <taxon>Paracoccaceae</taxon>
        <taxon>Yoonia</taxon>
    </lineage>
</organism>